<evidence type="ECO:0000313" key="4">
    <source>
        <dbReference type="Proteomes" id="UP001150217"/>
    </source>
</evidence>
<dbReference type="EMBL" id="JANVFT010000032">
    <property type="protein sequence ID" value="KAJ4494480.1"/>
    <property type="molecule type" value="Genomic_DNA"/>
</dbReference>
<evidence type="ECO:0000256" key="1">
    <source>
        <dbReference type="SAM" id="MobiDB-lite"/>
    </source>
</evidence>
<feature type="compositionally biased region" description="Basic residues" evidence="1">
    <location>
        <begin position="90"/>
        <end position="102"/>
    </location>
</feature>
<feature type="region of interest" description="Disordered" evidence="1">
    <location>
        <begin position="88"/>
        <end position="170"/>
    </location>
</feature>
<feature type="compositionally biased region" description="Basic residues" evidence="1">
    <location>
        <begin position="380"/>
        <end position="390"/>
    </location>
</feature>
<feature type="compositionally biased region" description="Basic and acidic residues" evidence="1">
    <location>
        <begin position="205"/>
        <end position="217"/>
    </location>
</feature>
<name>A0ABQ8VHS3_9AGAR</name>
<feature type="compositionally biased region" description="Low complexity" evidence="1">
    <location>
        <begin position="140"/>
        <end position="170"/>
    </location>
</feature>
<feature type="region of interest" description="Disordered" evidence="1">
    <location>
        <begin position="346"/>
        <end position="420"/>
    </location>
</feature>
<feature type="compositionally biased region" description="Basic residues" evidence="1">
    <location>
        <begin position="363"/>
        <end position="373"/>
    </location>
</feature>
<feature type="compositionally biased region" description="Pro residues" evidence="1">
    <location>
        <begin position="402"/>
        <end position="416"/>
    </location>
</feature>
<feature type="region of interest" description="Disordered" evidence="1">
    <location>
        <begin position="288"/>
        <end position="317"/>
    </location>
</feature>
<gene>
    <name evidence="3" type="ORF">C8R41DRAFT_919153</name>
</gene>
<accession>A0ABQ8VHS3</accession>
<evidence type="ECO:0000313" key="3">
    <source>
        <dbReference type="EMBL" id="KAJ4494480.1"/>
    </source>
</evidence>
<evidence type="ECO:0000259" key="2">
    <source>
        <dbReference type="Pfam" id="PF20415"/>
    </source>
</evidence>
<feature type="region of interest" description="Disordered" evidence="1">
    <location>
        <begin position="598"/>
        <end position="617"/>
    </location>
</feature>
<feature type="region of interest" description="Disordered" evidence="1">
    <location>
        <begin position="18"/>
        <end position="57"/>
    </location>
</feature>
<keyword evidence="4" id="KW-1185">Reference proteome</keyword>
<dbReference type="Pfam" id="PF20415">
    <property type="entry name" value="DUF6699"/>
    <property type="match status" value="1"/>
</dbReference>
<feature type="compositionally biased region" description="Low complexity" evidence="1">
    <location>
        <begin position="38"/>
        <end position="52"/>
    </location>
</feature>
<feature type="compositionally biased region" description="Low complexity" evidence="1">
    <location>
        <begin position="113"/>
        <end position="132"/>
    </location>
</feature>
<feature type="compositionally biased region" description="Polar residues" evidence="1">
    <location>
        <begin position="221"/>
        <end position="241"/>
    </location>
</feature>
<reference evidence="3" key="1">
    <citation type="submission" date="2022-08" db="EMBL/GenBank/DDBJ databases">
        <title>A Global Phylogenomic Analysis of the Shiitake Genus Lentinula.</title>
        <authorList>
            <consortium name="DOE Joint Genome Institute"/>
            <person name="Sierra-Patev S."/>
            <person name="Min B."/>
            <person name="Naranjo-Ortiz M."/>
            <person name="Looney B."/>
            <person name="Konkel Z."/>
            <person name="Slot J.C."/>
            <person name="Sakamoto Y."/>
            <person name="Steenwyk J.L."/>
            <person name="Rokas A."/>
            <person name="Carro J."/>
            <person name="Camarero S."/>
            <person name="Ferreira P."/>
            <person name="Molpeceres G."/>
            <person name="Ruiz-Duenas F.J."/>
            <person name="Serrano A."/>
            <person name="Henrissat B."/>
            <person name="Drula E."/>
            <person name="Hughes K.W."/>
            <person name="Mata J.L."/>
            <person name="Ishikawa N.K."/>
            <person name="Vargas-Isla R."/>
            <person name="Ushijima S."/>
            <person name="Smith C.A."/>
            <person name="Ahrendt S."/>
            <person name="Andreopoulos W."/>
            <person name="He G."/>
            <person name="Labutti K."/>
            <person name="Lipzen A."/>
            <person name="Ng V."/>
            <person name="Riley R."/>
            <person name="Sandor L."/>
            <person name="Barry K."/>
            <person name="Martinez A.T."/>
            <person name="Xiao Y."/>
            <person name="Gibbons J.G."/>
            <person name="Terashima K."/>
            <person name="Grigoriev I.V."/>
            <person name="Hibbett D.S."/>
        </authorList>
    </citation>
    <scope>NUCLEOTIDE SEQUENCE</scope>
    <source>
        <strain evidence="3">RHP3577 ss4</strain>
    </source>
</reference>
<comment type="caution">
    <text evidence="3">The sequence shown here is derived from an EMBL/GenBank/DDBJ whole genome shotgun (WGS) entry which is preliminary data.</text>
</comment>
<proteinExistence type="predicted"/>
<protein>
    <recommendedName>
        <fullName evidence="2">DUF6699 domain-containing protein</fullName>
    </recommendedName>
</protein>
<organism evidence="3 4">
    <name type="scientific">Lentinula lateritia</name>
    <dbReference type="NCBI Taxonomy" id="40482"/>
    <lineage>
        <taxon>Eukaryota</taxon>
        <taxon>Fungi</taxon>
        <taxon>Dikarya</taxon>
        <taxon>Basidiomycota</taxon>
        <taxon>Agaricomycotina</taxon>
        <taxon>Agaricomycetes</taxon>
        <taxon>Agaricomycetidae</taxon>
        <taxon>Agaricales</taxon>
        <taxon>Marasmiineae</taxon>
        <taxon>Omphalotaceae</taxon>
        <taxon>Lentinula</taxon>
    </lineage>
</organism>
<dbReference type="InterPro" id="IPR046522">
    <property type="entry name" value="DUF6699"/>
</dbReference>
<feature type="region of interest" description="Disordered" evidence="1">
    <location>
        <begin position="198"/>
        <end position="274"/>
    </location>
</feature>
<dbReference type="Proteomes" id="UP001150217">
    <property type="component" value="Unassembled WGS sequence"/>
</dbReference>
<sequence length="660" mass="72144">MPFYFPIPGFWPFGARHGHHHHHPVAPVIPSSIGTTATSNSMSSHRTRTSSTPGHTITVPNNIQYQEMSAVQPEMREFGARNVTFAPTHAHSHHDHHSRSRSVPRPPTEAHIQAYAQQQQRKQQEQVQARQAADTRSRLASQPAPAISPSAPPSRSQSQGPRSSRSQSASINAHLMQGSRTHMLQGTRPYLYANHGLDTAISSRPDGDGHQNGRTEDPLSSLPSLTADSTTSRVGRSQTRSRAVEDLEPRPATAAVNARPSRGAPTGGALISETLIPRMARPRYALHRTDSGSRQIRAHSVDAAGPSIPTTERVPEPELFVPPVPEAHGRSRAHLIHVVNRILPHSAQGTGTAPGPAPTIPHNHTHHHHHHTHSLPPALHRQHQHHHHLPPTHIAAITSQPPQAPYIPPAPEPAQHPPARRLRHHVSFANPNKPQLLHMHPLFAASSPDSPALICYDVTRPPSRTSVRCKFTESTHEAASSNPRSTKNGEAVPAHVLAEPATDPPTLGKLVLKSDRFPWEVIVTAGCAEVPSVNSRPVVTNNDVLHALHHTLHAHVLHSEWNTLDSDRSRQRRVSRAYQRRVEIIQLRAARDRAQASLSAGRRVSSGAEGEGREEQEGVRRVDWLMGRTRFVGIVVERSAGVGESSDGLIGVGKLVFTKS</sequence>
<feature type="domain" description="DUF6699" evidence="2">
    <location>
        <begin position="454"/>
        <end position="637"/>
    </location>
</feature>